<dbReference type="Proteomes" id="UP000323909">
    <property type="component" value="Unassembled WGS sequence"/>
</dbReference>
<evidence type="ECO:0000313" key="3">
    <source>
        <dbReference type="Proteomes" id="UP000323909"/>
    </source>
</evidence>
<accession>A0A432BIL8</accession>
<name>A0A432BIL8_PSEVE</name>
<gene>
    <name evidence="1" type="ORF">F3K53_23610</name>
    <name evidence="2" type="ORF">YA0849_27405</name>
</gene>
<organism evidence="1 3">
    <name type="scientific">Pseudomonas veronii</name>
    <dbReference type="NCBI Taxonomy" id="76761"/>
    <lineage>
        <taxon>Bacteria</taxon>
        <taxon>Pseudomonadati</taxon>
        <taxon>Pseudomonadota</taxon>
        <taxon>Gammaproteobacteria</taxon>
        <taxon>Pseudomonadales</taxon>
        <taxon>Pseudomonadaceae</taxon>
        <taxon>Pseudomonas</taxon>
    </lineage>
</organism>
<comment type="caution">
    <text evidence="1">The sequence shown here is derived from an EMBL/GenBank/DDBJ whole genome shotgun (WGS) entry which is preliminary data.</text>
</comment>
<evidence type="ECO:0000313" key="1">
    <source>
        <dbReference type="EMBL" id="KAA6173266.1"/>
    </source>
</evidence>
<protein>
    <submittedName>
        <fullName evidence="1">Uncharacterized protein</fullName>
    </submittedName>
</protein>
<dbReference type="EMBL" id="JAEILD010000170">
    <property type="protein sequence ID" value="MBI6652711.1"/>
    <property type="molecule type" value="Genomic_DNA"/>
</dbReference>
<sequence length="89" mass="10179">MNMPDLLRASRDVHVLTEKPNTEDWGSERFWSMRIEGLHHDHIRGAVDELRSRWSRPIPKQIARSVKSVALQDALARTLGAQSASQIIH</sequence>
<dbReference type="EMBL" id="VWXT01000424">
    <property type="protein sequence ID" value="KAA6173266.1"/>
    <property type="molecule type" value="Genomic_DNA"/>
</dbReference>
<reference evidence="1 3" key="1">
    <citation type="submission" date="2019-09" db="EMBL/GenBank/DDBJ databases">
        <title>Genomic sequencing of 4 copper resistant soil isolates.</title>
        <authorList>
            <person name="Havryliuk O."/>
        </authorList>
    </citation>
    <scope>NUCLEOTIDE SEQUENCE [LARGE SCALE GENOMIC DNA]</scope>
    <source>
        <strain evidence="1 3">UKR4</strain>
    </source>
</reference>
<dbReference type="Proteomes" id="UP000614123">
    <property type="component" value="Unassembled WGS sequence"/>
</dbReference>
<proteinExistence type="predicted"/>
<evidence type="ECO:0000313" key="4">
    <source>
        <dbReference type="Proteomes" id="UP000614123"/>
    </source>
</evidence>
<evidence type="ECO:0000313" key="2">
    <source>
        <dbReference type="EMBL" id="MBI6652711.1"/>
    </source>
</evidence>
<reference evidence="2 4" key="2">
    <citation type="submission" date="2020-12" db="EMBL/GenBank/DDBJ databases">
        <title>Comparative genomic insights into the epidemiology and virulence of plant pathogenic Pseudomonads from Turkey.</title>
        <authorList>
            <person name="Dillon M."/>
            <person name="Ruiz-Bedoya T."/>
            <person name="Bendalovic-Torma C."/>
            <person name="Guttman K.M."/>
            <person name="Kwak H."/>
            <person name="Middleton M.A."/>
            <person name="Wang P.W."/>
            <person name="Horuz S."/>
            <person name="Aysan Y."/>
            <person name="Guttman D.S."/>
        </authorList>
    </citation>
    <scope>NUCLEOTIDE SEQUENCE [LARGE SCALE GENOMIC DNA]</scope>
    <source>
        <strain evidence="2 4">S4_EA_3a</strain>
    </source>
</reference>
<dbReference type="RefSeq" id="WP_126588962.1">
    <property type="nucleotide sequence ID" value="NZ_JAEILD010000170.1"/>
</dbReference>
<keyword evidence="4" id="KW-1185">Reference proteome</keyword>
<dbReference type="AlphaFoldDB" id="A0A432BIL8"/>